<keyword evidence="4 10" id="KW-0479">Metal-binding</keyword>
<feature type="binding site" evidence="10">
    <location>
        <position position="134"/>
    </location>
    <ligand>
        <name>Mg(2+)</name>
        <dbReference type="ChEBI" id="CHEBI:18420"/>
        <label>1</label>
        <note>catalytic</note>
    </ligand>
</feature>
<dbReference type="CDD" id="cd01517">
    <property type="entry name" value="PAP_phosphatase"/>
    <property type="match status" value="1"/>
</dbReference>
<dbReference type="PROSITE" id="PS00630">
    <property type="entry name" value="IMP_2"/>
    <property type="match status" value="1"/>
</dbReference>
<evidence type="ECO:0000256" key="10">
    <source>
        <dbReference type="PIRSR" id="PIRSR600760-2"/>
    </source>
</evidence>
<comment type="catalytic activity">
    <reaction evidence="7">
        <text>adenosine 2',5'-bisphosphate + H2O = AMP + phosphate</text>
        <dbReference type="Rhea" id="RHEA:77643"/>
        <dbReference type="ChEBI" id="CHEBI:15377"/>
        <dbReference type="ChEBI" id="CHEBI:43474"/>
        <dbReference type="ChEBI" id="CHEBI:194156"/>
        <dbReference type="ChEBI" id="CHEBI:456215"/>
        <dbReference type="EC" id="3.1.3.7"/>
    </reaction>
    <physiologicalReaction direction="left-to-right" evidence="7">
        <dbReference type="Rhea" id="RHEA:77644"/>
    </physiologicalReaction>
</comment>
<dbReference type="Proteomes" id="UP000095023">
    <property type="component" value="Unassembled WGS sequence"/>
</dbReference>
<reference evidence="13" key="1">
    <citation type="submission" date="2016-02" db="EMBL/GenBank/DDBJ databases">
        <title>Comparative genomics of biotechnologically important yeasts.</title>
        <authorList>
            <consortium name="DOE Joint Genome Institute"/>
            <person name="Riley R."/>
            <person name="Haridas S."/>
            <person name="Wolfe K.H."/>
            <person name="Lopes M.R."/>
            <person name="Hittinger C.T."/>
            <person name="Goker M."/>
            <person name="Salamov A."/>
            <person name="Wisecaver J."/>
            <person name="Long T.M."/>
            <person name="Aerts A.L."/>
            <person name="Barry K."/>
            <person name="Choi C."/>
            <person name="Clum A."/>
            <person name="Coughlan A.Y."/>
            <person name="Deshpande S."/>
            <person name="Douglass A.P."/>
            <person name="Hanson S.J."/>
            <person name="Klenk H.-P."/>
            <person name="Labutti K."/>
            <person name="Lapidus A."/>
            <person name="Lindquist E."/>
            <person name="Lipzen A."/>
            <person name="Meier-Kolthoff J.P."/>
            <person name="Ohm R.A."/>
            <person name="Otillar R.P."/>
            <person name="Pangilinan J."/>
            <person name="Peng Y."/>
            <person name="Rokas A."/>
            <person name="Rosa C.A."/>
            <person name="Scheuner C."/>
            <person name="Sibirny A.A."/>
            <person name="Slot J.C."/>
            <person name="Stielow J.B."/>
            <person name="Sun H."/>
            <person name="Kurtzman C.P."/>
            <person name="Blackwell M."/>
            <person name="Jeffries T.W."/>
            <person name="Grigoriev I.V."/>
        </authorList>
    </citation>
    <scope>NUCLEOTIDE SEQUENCE [LARGE SCALE GENOMIC DNA]</scope>
    <source>
        <strain evidence="13">NRRL Y-17796</strain>
    </source>
</reference>
<dbReference type="GO" id="GO:0052829">
    <property type="term" value="F:inositol-1,3,4-trisphosphate 1-phosphatase activity"/>
    <property type="evidence" value="ECO:0007669"/>
    <property type="project" value="EnsemblFungi"/>
</dbReference>
<feature type="binding site" evidence="10">
    <location>
        <position position="287"/>
    </location>
    <ligand>
        <name>Mg(2+)</name>
        <dbReference type="ChEBI" id="CHEBI:18420"/>
        <label>1</label>
        <note>catalytic</note>
    </ligand>
</feature>
<dbReference type="SUPFAM" id="SSF56655">
    <property type="entry name" value="Carbohydrate phosphatase"/>
    <property type="match status" value="1"/>
</dbReference>
<evidence type="ECO:0000256" key="1">
    <source>
        <dbReference type="ARBA" id="ARBA00001946"/>
    </source>
</evidence>
<comment type="cofactor">
    <cofactor evidence="1 10 11">
        <name>Mg(2+)</name>
        <dbReference type="ChEBI" id="CHEBI:18420"/>
    </cofactor>
</comment>
<comment type="catalytic activity">
    <reaction evidence="8">
        <text>adenosine 3',5'-bisphosphate + H2O = AMP + phosphate</text>
        <dbReference type="Rhea" id="RHEA:10040"/>
        <dbReference type="ChEBI" id="CHEBI:15377"/>
        <dbReference type="ChEBI" id="CHEBI:43474"/>
        <dbReference type="ChEBI" id="CHEBI:58343"/>
        <dbReference type="ChEBI" id="CHEBI:456215"/>
        <dbReference type="EC" id="3.1.3.7"/>
    </reaction>
    <physiologicalReaction direction="left-to-right" evidence="8">
        <dbReference type="Rhea" id="RHEA:10041"/>
    </physiologicalReaction>
</comment>
<evidence type="ECO:0000256" key="5">
    <source>
        <dbReference type="ARBA" id="ARBA00022801"/>
    </source>
</evidence>
<dbReference type="PANTHER" id="PTHR43200:SF6">
    <property type="entry name" value="3'(2'),5'-BISPHOSPHATE NUCLEOTIDASE"/>
    <property type="match status" value="1"/>
</dbReference>
<evidence type="ECO:0000256" key="2">
    <source>
        <dbReference type="ARBA" id="ARBA00009759"/>
    </source>
</evidence>
<feature type="binding site" evidence="10">
    <location>
        <position position="137"/>
    </location>
    <ligand>
        <name>Mg(2+)</name>
        <dbReference type="ChEBI" id="CHEBI:18420"/>
        <label>1</label>
        <note>catalytic</note>
    </ligand>
</feature>
<evidence type="ECO:0000256" key="11">
    <source>
        <dbReference type="RuleBase" id="RU368076"/>
    </source>
</evidence>
<evidence type="ECO:0000313" key="13">
    <source>
        <dbReference type="Proteomes" id="UP000095023"/>
    </source>
</evidence>
<sequence>MAYAVERKVAELAVIRACRLTNAVATSHKLGTLTKSDQSPVTVADLGAQAMINHAVRQCFPRDAIVAEEDAKALRSDADLAQRVWTLIQTCYSEETNAEESSTIGRLSSVSEMLDALDSGDSKGGPVGRIWALDPIDGTKGFIRGGQYAVCLALIDNAQVKVGVIGCPNLPVDPANPDGDKGILLSAVAGNGVYSVPFKPETGQVSADRVSVSMRDIASTAEASFCESVEAGHSSHDDNAKIAQILGITKPSVRMDSQAKYASIARGDGDIYLRLPVSDTYQEKIWDHAAGNVIVKEAGGDVTDIFGKQLDFGIGRTLQNNKGVIAARKSIMPEVLAAVAKVRL</sequence>
<dbReference type="PROSITE" id="PS00629">
    <property type="entry name" value="IMP_1"/>
    <property type="match status" value="1"/>
</dbReference>
<accession>A0A1E4TAU0</accession>
<evidence type="ECO:0000256" key="8">
    <source>
        <dbReference type="ARBA" id="ARBA00044479"/>
    </source>
</evidence>
<dbReference type="InterPro" id="IPR000760">
    <property type="entry name" value="Inositol_monophosphatase-like"/>
</dbReference>
<keyword evidence="6 10" id="KW-0460">Magnesium</keyword>
<dbReference type="GO" id="GO:0046872">
    <property type="term" value="F:metal ion binding"/>
    <property type="evidence" value="ECO:0007669"/>
    <property type="project" value="UniProtKB-UniRule"/>
</dbReference>
<dbReference type="NCBIfam" id="TIGR01330">
    <property type="entry name" value="bisphos_HAL2"/>
    <property type="match status" value="1"/>
</dbReference>
<evidence type="ECO:0000256" key="6">
    <source>
        <dbReference type="ARBA" id="ARBA00022842"/>
    </source>
</evidence>
<dbReference type="InterPro" id="IPR020550">
    <property type="entry name" value="Inositol_monophosphatase_CS"/>
</dbReference>
<dbReference type="InterPro" id="IPR051090">
    <property type="entry name" value="Inositol_monoP_superfamily"/>
</dbReference>
<keyword evidence="5 11" id="KW-0378">Hydrolase</keyword>
<evidence type="ECO:0000256" key="7">
    <source>
        <dbReference type="ARBA" id="ARBA00044466"/>
    </source>
</evidence>
<dbReference type="FunFam" id="3.40.190.80:FF:000003">
    <property type="entry name" value="PAP-specific phosphatase HAL2-like"/>
    <property type="match status" value="1"/>
</dbReference>
<gene>
    <name evidence="12" type="ORF">CANCADRAFT_128778</name>
</gene>
<evidence type="ECO:0000313" key="12">
    <source>
        <dbReference type="EMBL" id="ODV88813.1"/>
    </source>
</evidence>
<feature type="binding site" evidence="10">
    <location>
        <position position="136"/>
    </location>
    <ligand>
        <name>Mg(2+)</name>
        <dbReference type="ChEBI" id="CHEBI:18420"/>
        <label>1</label>
        <note>catalytic</note>
    </ligand>
</feature>
<dbReference type="PRINTS" id="PR00377">
    <property type="entry name" value="IMPHPHTASES"/>
</dbReference>
<evidence type="ECO:0000256" key="3">
    <source>
        <dbReference type="ARBA" id="ARBA00012633"/>
    </source>
</evidence>
<proteinExistence type="inferred from homology"/>
<dbReference type="InterPro" id="IPR006239">
    <property type="entry name" value="DPNP"/>
</dbReference>
<name>A0A1E4TAU0_9ASCO</name>
<comment type="catalytic activity">
    <reaction evidence="9">
        <text>3'-phosphoadenylyl sulfate + H2O = adenosine 5'-phosphosulfate + phosphate</text>
        <dbReference type="Rhea" id="RHEA:77639"/>
        <dbReference type="ChEBI" id="CHEBI:15377"/>
        <dbReference type="ChEBI" id="CHEBI:43474"/>
        <dbReference type="ChEBI" id="CHEBI:58243"/>
        <dbReference type="ChEBI" id="CHEBI:58339"/>
        <dbReference type="EC" id="3.1.3.7"/>
    </reaction>
    <physiologicalReaction direction="left-to-right" evidence="9">
        <dbReference type="Rhea" id="RHEA:77640"/>
    </physiologicalReaction>
</comment>
<dbReference type="OrthoDB" id="411145at2759"/>
<evidence type="ECO:0000256" key="9">
    <source>
        <dbReference type="ARBA" id="ARBA00044484"/>
    </source>
</evidence>
<dbReference type="Pfam" id="PF00459">
    <property type="entry name" value="Inositol_P"/>
    <property type="match status" value="1"/>
</dbReference>
<organism evidence="12 13">
    <name type="scientific">Tortispora caseinolytica NRRL Y-17796</name>
    <dbReference type="NCBI Taxonomy" id="767744"/>
    <lineage>
        <taxon>Eukaryota</taxon>
        <taxon>Fungi</taxon>
        <taxon>Dikarya</taxon>
        <taxon>Ascomycota</taxon>
        <taxon>Saccharomycotina</taxon>
        <taxon>Trigonopsidomycetes</taxon>
        <taxon>Trigonopsidales</taxon>
        <taxon>Trigonopsidaceae</taxon>
        <taxon>Tortispora</taxon>
    </lineage>
</organism>
<protein>
    <recommendedName>
        <fullName evidence="3 11">3'(2'),5'-bisphosphate nucleotidase</fullName>
        <ecNumber evidence="3 11">3.1.3.7</ecNumber>
    </recommendedName>
</protein>
<comment type="similarity">
    <text evidence="2 11">Belongs to the inositol monophosphatase superfamily.</text>
</comment>
<dbReference type="GO" id="GO:0008441">
    <property type="term" value="F:3'(2'),5'-bisphosphate nucleotidase activity"/>
    <property type="evidence" value="ECO:0007669"/>
    <property type="project" value="UniProtKB-UniRule"/>
</dbReference>
<dbReference type="GO" id="GO:0000103">
    <property type="term" value="P:sulfate assimilation"/>
    <property type="evidence" value="ECO:0007669"/>
    <property type="project" value="EnsemblFungi"/>
</dbReference>
<dbReference type="EMBL" id="KV453843">
    <property type="protein sequence ID" value="ODV88813.1"/>
    <property type="molecule type" value="Genomic_DNA"/>
</dbReference>
<comment type="function">
    <text evidence="11">Converts adenosine 3'-phosphate 5'-phosphosulfate (PAPS) to adenosine 5'-phosphosulfate (APS) and 3'(2')-phosphoadenosine 5'-phosphate (PAP) to AMP.</text>
</comment>
<dbReference type="GO" id="GO:0043647">
    <property type="term" value="P:inositol phosphate metabolic process"/>
    <property type="evidence" value="ECO:0007669"/>
    <property type="project" value="UniProtKB-UniRule"/>
</dbReference>
<dbReference type="PANTHER" id="PTHR43200">
    <property type="entry name" value="PHOSPHATASE"/>
    <property type="match status" value="1"/>
</dbReference>
<dbReference type="Gene3D" id="3.40.190.80">
    <property type="match status" value="1"/>
</dbReference>
<dbReference type="EC" id="3.1.3.7" evidence="3 11"/>
<dbReference type="GO" id="GO:0004441">
    <property type="term" value="F:inositol-1,4-bisphosphate 1-phosphatase activity"/>
    <property type="evidence" value="ECO:0007669"/>
    <property type="project" value="EnsemblFungi"/>
</dbReference>
<feature type="binding site" evidence="10">
    <location>
        <position position="68"/>
    </location>
    <ligand>
        <name>Mg(2+)</name>
        <dbReference type="ChEBI" id="CHEBI:18420"/>
        <label>1</label>
        <note>catalytic</note>
    </ligand>
</feature>
<dbReference type="AlphaFoldDB" id="A0A1E4TAU0"/>
<dbReference type="GO" id="GO:0046854">
    <property type="term" value="P:phosphatidylinositol phosphate biosynthetic process"/>
    <property type="evidence" value="ECO:0007669"/>
    <property type="project" value="InterPro"/>
</dbReference>
<dbReference type="Gene3D" id="3.30.540.10">
    <property type="entry name" value="Fructose-1,6-Bisphosphatase, subunit A, domain 1"/>
    <property type="match status" value="1"/>
</dbReference>
<keyword evidence="13" id="KW-1185">Reference proteome</keyword>
<dbReference type="InterPro" id="IPR020583">
    <property type="entry name" value="Inositol_monoP_metal-BS"/>
</dbReference>
<evidence type="ECO:0000256" key="4">
    <source>
        <dbReference type="ARBA" id="ARBA00022723"/>
    </source>
</evidence>